<dbReference type="InterPro" id="IPR011044">
    <property type="entry name" value="Quino_amine_DH_bsu"/>
</dbReference>
<dbReference type="SUPFAM" id="SSF50969">
    <property type="entry name" value="YVTN repeat-like/Quinoprotein amine dehydrogenase"/>
    <property type="match status" value="1"/>
</dbReference>
<keyword evidence="2" id="KW-1185">Reference proteome</keyword>
<evidence type="ECO:0000313" key="2">
    <source>
        <dbReference type="Proteomes" id="UP000681340"/>
    </source>
</evidence>
<comment type="caution">
    <text evidence="1">The sequence shown here is derived from an EMBL/GenBank/DDBJ whole genome shotgun (WGS) entry which is preliminary data.</text>
</comment>
<gene>
    <name evidence="1" type="ORF">Aau02nite_01130</name>
</gene>
<dbReference type="Proteomes" id="UP000681340">
    <property type="component" value="Unassembled WGS sequence"/>
</dbReference>
<protein>
    <submittedName>
        <fullName evidence="1">Uncharacterized protein</fullName>
    </submittedName>
</protein>
<dbReference type="AlphaFoldDB" id="A0A919VNT9"/>
<evidence type="ECO:0000313" key="1">
    <source>
        <dbReference type="EMBL" id="GIM62986.1"/>
    </source>
</evidence>
<reference evidence="1" key="1">
    <citation type="submission" date="2021-03" db="EMBL/GenBank/DDBJ databases">
        <title>Whole genome shotgun sequence of Actinoplanes auranticolor NBRC 12245.</title>
        <authorList>
            <person name="Komaki H."/>
            <person name="Tamura T."/>
        </authorList>
    </citation>
    <scope>NUCLEOTIDE SEQUENCE</scope>
    <source>
        <strain evidence="1">NBRC 12245</strain>
    </source>
</reference>
<organism evidence="1 2">
    <name type="scientific">Actinoplanes auranticolor</name>
    <dbReference type="NCBI Taxonomy" id="47988"/>
    <lineage>
        <taxon>Bacteria</taxon>
        <taxon>Bacillati</taxon>
        <taxon>Actinomycetota</taxon>
        <taxon>Actinomycetes</taxon>
        <taxon>Micromonosporales</taxon>
        <taxon>Micromonosporaceae</taxon>
        <taxon>Actinoplanes</taxon>
    </lineage>
</organism>
<accession>A0A919VNT9</accession>
<sequence length="443" mass="48034">MRDRDSRRYVGAVRTLACRHVAHESPSRVCPHLMDPARHDVSHVRLLTGRLLEYDLACEQCDAAGSPITLVEVCEGCVGRLNEEAEDGSFTGWRGQPGIEERPEAVDRTVLSWRLPAGVGSVLDLAAGAGGSWLVLTEAGEIVELEPEDDRHTVVATGVLIAEPDYESYSGLPLTPRLHTSAGGRFAAVVNDYGRHGRVVDLGRSGATTLLLDSGTYRTNLVPFSLVFAEHASRTVVVHRTDWNHLDVHDAASGQLLTARTPDEVAEGERPPHYLDYFHGRLHVSPDSRWLADDGWVWAPVGVPAVWSLERWLNGNVWESEDGPSWLPLCERAYRWDAPMCFVGDDRVAVSGIGSDDIALLDGIRIFHAATGTEVGTIAGPAGALFADRSRLYATAAGGLEIWDPVTGHRTGSVPGFVPTCHHRGAGQLGGVRDGVLHRWPTG</sequence>
<dbReference type="EMBL" id="BOQL01000001">
    <property type="protein sequence ID" value="GIM62986.1"/>
    <property type="molecule type" value="Genomic_DNA"/>
</dbReference>
<name>A0A919VNT9_9ACTN</name>
<proteinExistence type="predicted"/>